<comment type="caution">
    <text evidence="1">The sequence shown here is derived from an EMBL/GenBank/DDBJ whole genome shotgun (WGS) entry which is preliminary data.</text>
</comment>
<proteinExistence type="predicted"/>
<gene>
    <name evidence="1" type="ORF">PRZ01_04095</name>
</gene>
<keyword evidence="2" id="KW-1185">Reference proteome</keyword>
<organism evidence="1 2">
    <name type="scientific">Roseateles koreensis</name>
    <dbReference type="NCBI Taxonomy" id="2987526"/>
    <lineage>
        <taxon>Bacteria</taxon>
        <taxon>Pseudomonadati</taxon>
        <taxon>Pseudomonadota</taxon>
        <taxon>Betaproteobacteria</taxon>
        <taxon>Burkholderiales</taxon>
        <taxon>Sphaerotilaceae</taxon>
        <taxon>Roseateles</taxon>
    </lineage>
</organism>
<sequence>MDLSSTALVNNASAAQPGTTQAAAQLLVLRKAMDLQSQGAKELLDALPTPAAPALASSGSLGTRLNLYA</sequence>
<dbReference type="EMBL" id="JAQQXS010000003">
    <property type="protein sequence ID" value="MDC8784372.1"/>
    <property type="molecule type" value="Genomic_DNA"/>
</dbReference>
<reference evidence="1 2" key="1">
    <citation type="submission" date="2022-10" db="EMBL/GenBank/DDBJ databases">
        <title>paucibacter sp. hw8 Genome sequencing.</title>
        <authorList>
            <person name="Park S."/>
        </authorList>
    </citation>
    <scope>NUCLEOTIDE SEQUENCE [LARGE SCALE GENOMIC DNA]</scope>
    <source>
        <strain evidence="2">hw8</strain>
    </source>
</reference>
<protein>
    <submittedName>
        <fullName evidence="1">Motility protein</fullName>
    </submittedName>
</protein>
<name>A0ABT5KRG3_9BURK</name>
<evidence type="ECO:0000313" key="2">
    <source>
        <dbReference type="Proteomes" id="UP001219862"/>
    </source>
</evidence>
<dbReference type="RefSeq" id="WP_273595490.1">
    <property type="nucleotide sequence ID" value="NZ_JAQQXS010000003.1"/>
</dbReference>
<dbReference type="Proteomes" id="UP001219862">
    <property type="component" value="Unassembled WGS sequence"/>
</dbReference>
<accession>A0ABT5KRG3</accession>
<dbReference type="Pfam" id="PF14070">
    <property type="entry name" value="YjfB_motility"/>
    <property type="match status" value="1"/>
</dbReference>
<dbReference type="InterPro" id="IPR025906">
    <property type="entry name" value="YjfB_motility"/>
</dbReference>
<evidence type="ECO:0000313" key="1">
    <source>
        <dbReference type="EMBL" id="MDC8784372.1"/>
    </source>
</evidence>